<keyword evidence="4" id="KW-0227">DNA damage</keyword>
<dbReference type="InterPro" id="IPR010614">
    <property type="entry name" value="RAD3-like_helicase_DEAD"/>
</dbReference>
<dbReference type="GO" id="GO:0003678">
    <property type="term" value="F:DNA helicase activity"/>
    <property type="evidence" value="ECO:0007669"/>
    <property type="project" value="InterPro"/>
</dbReference>
<keyword evidence="2" id="KW-0479">Metal-binding</keyword>
<keyword evidence="11" id="KW-0234">DNA repair</keyword>
<evidence type="ECO:0000256" key="8">
    <source>
        <dbReference type="ARBA" id="ARBA00023004"/>
    </source>
</evidence>
<evidence type="ECO:0000256" key="5">
    <source>
        <dbReference type="ARBA" id="ARBA00022801"/>
    </source>
</evidence>
<dbReference type="GO" id="GO:0005524">
    <property type="term" value="F:ATP binding"/>
    <property type="evidence" value="ECO:0007669"/>
    <property type="project" value="UniProtKB-KW"/>
</dbReference>
<evidence type="ECO:0000256" key="7">
    <source>
        <dbReference type="ARBA" id="ARBA00022840"/>
    </source>
</evidence>
<protein>
    <submittedName>
        <fullName evidence="14">DEAD/DEAH box helicase</fullName>
    </submittedName>
</protein>
<dbReference type="InterPro" id="IPR014013">
    <property type="entry name" value="Helic_SF1/SF2_ATP-bd_DinG/Rad3"/>
</dbReference>
<dbReference type="FunFam" id="3.40.50.300:FF:001813">
    <property type="entry name" value="ATP-dependent DNA helicase"/>
    <property type="match status" value="1"/>
</dbReference>
<dbReference type="GO" id="GO:0016818">
    <property type="term" value="F:hydrolase activity, acting on acid anhydrides, in phosphorus-containing anhydrides"/>
    <property type="evidence" value="ECO:0007669"/>
    <property type="project" value="InterPro"/>
</dbReference>
<proteinExistence type="predicted"/>
<comment type="caution">
    <text evidence="14">The sequence shown here is derived from an EMBL/GenBank/DDBJ whole genome shotgun (WGS) entry which is preliminary data.</text>
</comment>
<dbReference type="Pfam" id="PF13307">
    <property type="entry name" value="Helicase_C_2"/>
    <property type="match status" value="1"/>
</dbReference>
<keyword evidence="9" id="KW-0411">Iron-sulfur</keyword>
<evidence type="ECO:0000256" key="1">
    <source>
        <dbReference type="ARBA" id="ARBA00022485"/>
    </source>
</evidence>
<dbReference type="GO" id="GO:0003677">
    <property type="term" value="F:DNA binding"/>
    <property type="evidence" value="ECO:0007669"/>
    <property type="project" value="UniProtKB-KW"/>
</dbReference>
<dbReference type="InterPro" id="IPR006554">
    <property type="entry name" value="Helicase-like_DEXD_c2"/>
</dbReference>
<keyword evidence="6 14" id="KW-0347">Helicase</keyword>
<keyword evidence="1" id="KW-0004">4Fe-4S</keyword>
<keyword evidence="8" id="KW-0408">Iron</keyword>
<reference evidence="14 15" key="1">
    <citation type="journal article" date="2015" name="Appl. Environ. Microbiol.">
        <title>Nanoarchaeota, Their Sulfolobales Host, and Nanoarchaeota Virus Distribution across Yellowstone National Park Hot Springs.</title>
        <authorList>
            <person name="Munson-McGee J.H."/>
            <person name="Field E.K."/>
            <person name="Bateson M."/>
            <person name="Rooney C."/>
            <person name="Stepanauskas R."/>
            <person name="Young M.J."/>
        </authorList>
    </citation>
    <scope>NUCLEOTIDE SEQUENCE [LARGE SCALE GENOMIC DNA]</scope>
    <source>
        <strain evidence="14">SCGC AC-742_N10</strain>
    </source>
</reference>
<dbReference type="InterPro" id="IPR027417">
    <property type="entry name" value="P-loop_NTPase"/>
</dbReference>
<dbReference type="Proteomes" id="UP000245638">
    <property type="component" value="Unassembled WGS sequence"/>
</dbReference>
<keyword evidence="5" id="KW-0378">Hydrolase</keyword>
<dbReference type="InterPro" id="IPR045028">
    <property type="entry name" value="DinG/Rad3-like"/>
</dbReference>
<organism evidence="14 15">
    <name type="scientific">Acidianus hospitalis</name>
    <dbReference type="NCBI Taxonomy" id="563177"/>
    <lineage>
        <taxon>Archaea</taxon>
        <taxon>Thermoproteota</taxon>
        <taxon>Thermoprotei</taxon>
        <taxon>Sulfolobales</taxon>
        <taxon>Sulfolobaceae</taxon>
        <taxon>Acidianus</taxon>
    </lineage>
</organism>
<dbReference type="EMBL" id="QEFD01000129">
    <property type="protein sequence ID" value="PVU75848.1"/>
    <property type="molecule type" value="Genomic_DNA"/>
</dbReference>
<keyword evidence="7" id="KW-0067">ATP-binding</keyword>
<sequence length="538" mass="61649">MDLRDWQIKLKDKVLNSLKRGFLVALNSPTGSGKTLFSLVVGTELKGKVAYIVRTHNEYYPVYRESKRLEKSFSFLVSKALACPFSTADVNPEDIKCSSCDIFSSIPIKVDDYPFSFLSKLKKEGEEEGFCPYYSLLDSLSNSDVIVLTYPYFFIPRLREALGLDFSQYVVVVDEAHNLDRLNELEERKLNITIIDRAISQISNTTVIEILRRLKEEVKKKALSEEKYILVQDYPKLTDDELEIIKEEYEALREKMIKEKRIKQIYLNNIIKFYETEGKVFSYKGSLVKKPITPENYISILNDPSLSVILMSGTLQSKEFLRNVLGITRQIEYIDTEKEMKKKLSGTIDCILALDVTSAYSLRTKEMWKKYASYILKIFYQAKGYVLAVFPSYSLMNEVMKLVNLPKLVEDEKTSLEDVYKLKEKSIIAAVARGKLSEGIELTKDGKSLISDVVLVGIPYPAVDDYLKLQAEEISKITGQDVKDLLINTTALIAVKQAIGRAIRSVNDRANVWLLDKRYDSIMWKTKINCLNPKKIKL</sequence>
<dbReference type="Gene3D" id="1.10.275.30">
    <property type="match status" value="1"/>
</dbReference>
<keyword evidence="10" id="KW-0238">DNA-binding</keyword>
<evidence type="ECO:0000256" key="4">
    <source>
        <dbReference type="ARBA" id="ARBA00022763"/>
    </source>
</evidence>
<keyword evidence="3" id="KW-0547">Nucleotide-binding</keyword>
<dbReference type="SMART" id="SM00491">
    <property type="entry name" value="HELICc2"/>
    <property type="match status" value="1"/>
</dbReference>
<evidence type="ECO:0000256" key="11">
    <source>
        <dbReference type="ARBA" id="ARBA00023204"/>
    </source>
</evidence>
<feature type="domain" description="Helicase ATP-binding" evidence="13">
    <location>
        <begin position="1"/>
        <end position="223"/>
    </location>
</feature>
<dbReference type="PANTHER" id="PTHR11472:SF34">
    <property type="entry name" value="REGULATOR OF TELOMERE ELONGATION HELICASE 1"/>
    <property type="match status" value="1"/>
</dbReference>
<evidence type="ECO:0000256" key="6">
    <source>
        <dbReference type="ARBA" id="ARBA00022806"/>
    </source>
</evidence>
<dbReference type="SUPFAM" id="SSF52540">
    <property type="entry name" value="P-loop containing nucleoside triphosphate hydrolases"/>
    <property type="match status" value="1"/>
</dbReference>
<dbReference type="GO" id="GO:0051539">
    <property type="term" value="F:4 iron, 4 sulfur cluster binding"/>
    <property type="evidence" value="ECO:0007669"/>
    <property type="project" value="UniProtKB-KW"/>
</dbReference>
<dbReference type="PROSITE" id="PS51193">
    <property type="entry name" value="HELICASE_ATP_BIND_2"/>
    <property type="match status" value="1"/>
</dbReference>
<accession>A0A2T9X6X8</accession>
<evidence type="ECO:0000259" key="13">
    <source>
        <dbReference type="PROSITE" id="PS51193"/>
    </source>
</evidence>
<evidence type="ECO:0000256" key="12">
    <source>
        <dbReference type="ARBA" id="ARBA00023235"/>
    </source>
</evidence>
<evidence type="ECO:0000256" key="3">
    <source>
        <dbReference type="ARBA" id="ARBA00022741"/>
    </source>
</evidence>
<gene>
    <name evidence="14" type="ORF">DDW13_04340</name>
</gene>
<dbReference type="PANTHER" id="PTHR11472">
    <property type="entry name" value="DNA REPAIR DEAD HELICASE RAD3/XP-D SUBFAMILY MEMBER"/>
    <property type="match status" value="1"/>
</dbReference>
<evidence type="ECO:0000256" key="9">
    <source>
        <dbReference type="ARBA" id="ARBA00023014"/>
    </source>
</evidence>
<evidence type="ECO:0000313" key="14">
    <source>
        <dbReference type="EMBL" id="PVU75848.1"/>
    </source>
</evidence>
<evidence type="ECO:0000256" key="2">
    <source>
        <dbReference type="ARBA" id="ARBA00022723"/>
    </source>
</evidence>
<dbReference type="AlphaFoldDB" id="A0A2T9X6X8"/>
<evidence type="ECO:0000256" key="10">
    <source>
        <dbReference type="ARBA" id="ARBA00023125"/>
    </source>
</evidence>
<dbReference type="SMART" id="SM00488">
    <property type="entry name" value="DEXDc2"/>
    <property type="match status" value="1"/>
</dbReference>
<dbReference type="InterPro" id="IPR006555">
    <property type="entry name" value="ATP-dep_Helicase_C"/>
</dbReference>
<name>A0A2T9X6X8_9CREN</name>
<dbReference type="GO" id="GO:0006281">
    <property type="term" value="P:DNA repair"/>
    <property type="evidence" value="ECO:0007669"/>
    <property type="project" value="UniProtKB-KW"/>
</dbReference>
<dbReference type="Gene3D" id="3.40.50.300">
    <property type="entry name" value="P-loop containing nucleotide triphosphate hydrolases"/>
    <property type="match status" value="2"/>
</dbReference>
<evidence type="ECO:0000313" key="15">
    <source>
        <dbReference type="Proteomes" id="UP000245638"/>
    </source>
</evidence>
<dbReference type="GO" id="GO:0046872">
    <property type="term" value="F:metal ion binding"/>
    <property type="evidence" value="ECO:0007669"/>
    <property type="project" value="UniProtKB-KW"/>
</dbReference>
<keyword evidence="12" id="KW-0413">Isomerase</keyword>
<dbReference type="Pfam" id="PF06733">
    <property type="entry name" value="DEAD_2"/>
    <property type="match status" value="1"/>
</dbReference>